<accession>A0A645CXJ7</accession>
<name>A0A645CXJ7_9ZZZZ</name>
<dbReference type="AlphaFoldDB" id="A0A645CXJ7"/>
<comment type="caution">
    <text evidence="1">The sequence shown here is derived from an EMBL/GenBank/DDBJ whole genome shotgun (WGS) entry which is preliminary data.</text>
</comment>
<organism evidence="1">
    <name type="scientific">bioreactor metagenome</name>
    <dbReference type="NCBI Taxonomy" id="1076179"/>
    <lineage>
        <taxon>unclassified sequences</taxon>
        <taxon>metagenomes</taxon>
        <taxon>ecological metagenomes</taxon>
    </lineage>
</organism>
<reference evidence="1" key="1">
    <citation type="submission" date="2019-08" db="EMBL/GenBank/DDBJ databases">
        <authorList>
            <person name="Kucharzyk K."/>
            <person name="Murdoch R.W."/>
            <person name="Higgins S."/>
            <person name="Loffler F."/>
        </authorList>
    </citation>
    <scope>NUCLEOTIDE SEQUENCE</scope>
</reference>
<gene>
    <name evidence="1" type="ORF">SDC9_128687</name>
</gene>
<dbReference type="EMBL" id="VSSQ01030930">
    <property type="protein sequence ID" value="MPM81631.1"/>
    <property type="molecule type" value="Genomic_DNA"/>
</dbReference>
<evidence type="ECO:0000313" key="1">
    <source>
        <dbReference type="EMBL" id="MPM81631.1"/>
    </source>
</evidence>
<protein>
    <submittedName>
        <fullName evidence="1">Uncharacterized protein</fullName>
    </submittedName>
</protein>
<sequence length="49" mass="5403">MVTHDSHIAGFGDKVINLLDGRITDITINSNAKLNFETNHGKTEVQEHA</sequence>
<proteinExistence type="predicted"/>